<keyword evidence="2" id="KW-1133">Transmembrane helix</keyword>
<evidence type="ECO:0000256" key="1">
    <source>
        <dbReference type="ARBA" id="ARBA00010884"/>
    </source>
</evidence>
<protein>
    <recommendedName>
        <fullName evidence="3">TLDc domain-containing protein</fullName>
    </recommendedName>
</protein>
<dbReference type="EMBL" id="CAJPIZ010005808">
    <property type="protein sequence ID" value="CAG2108969.1"/>
    <property type="molecule type" value="Genomic_DNA"/>
</dbReference>
<dbReference type="PANTHER" id="PTHR10794">
    <property type="entry name" value="ABHYDROLASE DOMAIN-CONTAINING PROTEIN"/>
    <property type="match status" value="1"/>
</dbReference>
<feature type="transmembrane region" description="Helical" evidence="2">
    <location>
        <begin position="53"/>
        <end position="71"/>
    </location>
</feature>
<dbReference type="GO" id="GO:0008126">
    <property type="term" value="F:acetylesterase activity"/>
    <property type="evidence" value="ECO:0007669"/>
    <property type="project" value="TreeGrafter"/>
</dbReference>
<feature type="domain" description="TLDc" evidence="3">
    <location>
        <begin position="449"/>
        <end position="612"/>
    </location>
</feature>
<comment type="similarity">
    <text evidence="1">Belongs to the AB hydrolase superfamily. AB hydrolase 4 family.</text>
</comment>
<dbReference type="SUPFAM" id="SSF53474">
    <property type="entry name" value="alpha/beta-Hydrolases"/>
    <property type="match status" value="1"/>
</dbReference>
<evidence type="ECO:0000259" key="3">
    <source>
        <dbReference type="PROSITE" id="PS51886"/>
    </source>
</evidence>
<keyword evidence="2" id="KW-0812">Transmembrane</keyword>
<keyword evidence="2" id="KW-0472">Membrane</keyword>
<dbReference type="InterPro" id="IPR029058">
    <property type="entry name" value="AB_hydrolase_fold"/>
</dbReference>
<dbReference type="Pfam" id="PF07534">
    <property type="entry name" value="TLD"/>
    <property type="match status" value="1"/>
</dbReference>
<dbReference type="GO" id="GO:0051792">
    <property type="term" value="P:medium-chain fatty acid biosynthetic process"/>
    <property type="evidence" value="ECO:0007669"/>
    <property type="project" value="TreeGrafter"/>
</dbReference>
<gene>
    <name evidence="4" type="ORF">OSB1V03_LOCUS8960</name>
</gene>
<dbReference type="OrthoDB" id="247542at2759"/>
<evidence type="ECO:0000313" key="4">
    <source>
        <dbReference type="EMBL" id="CAD7628539.1"/>
    </source>
</evidence>
<dbReference type="AlphaFoldDB" id="A0A7R9Q189"/>
<dbReference type="GO" id="GO:0051793">
    <property type="term" value="P:medium-chain fatty acid catabolic process"/>
    <property type="evidence" value="ECO:0007669"/>
    <property type="project" value="TreeGrafter"/>
</dbReference>
<dbReference type="PROSITE" id="PS01133">
    <property type="entry name" value="UPF0017"/>
    <property type="match status" value="1"/>
</dbReference>
<accession>A0A7R9Q189</accession>
<dbReference type="InterPro" id="IPR050960">
    <property type="entry name" value="AB_hydrolase_4_sf"/>
</dbReference>
<keyword evidence="5" id="KW-1185">Reference proteome</keyword>
<dbReference type="InterPro" id="IPR000952">
    <property type="entry name" value="AB_hydrolase_4_CS"/>
</dbReference>
<organism evidence="4">
    <name type="scientific">Medioppia subpectinata</name>
    <dbReference type="NCBI Taxonomy" id="1979941"/>
    <lineage>
        <taxon>Eukaryota</taxon>
        <taxon>Metazoa</taxon>
        <taxon>Ecdysozoa</taxon>
        <taxon>Arthropoda</taxon>
        <taxon>Chelicerata</taxon>
        <taxon>Arachnida</taxon>
        <taxon>Acari</taxon>
        <taxon>Acariformes</taxon>
        <taxon>Sarcoptiformes</taxon>
        <taxon>Oribatida</taxon>
        <taxon>Brachypylina</taxon>
        <taxon>Oppioidea</taxon>
        <taxon>Oppiidae</taxon>
        <taxon>Medioppia</taxon>
    </lineage>
</organism>
<dbReference type="SMART" id="SM00584">
    <property type="entry name" value="TLDc"/>
    <property type="match status" value="1"/>
</dbReference>
<reference evidence="4" key="1">
    <citation type="submission" date="2020-11" db="EMBL/GenBank/DDBJ databases">
        <authorList>
            <person name="Tran Van P."/>
        </authorList>
    </citation>
    <scope>NUCLEOTIDE SEQUENCE</scope>
</reference>
<dbReference type="InterPro" id="IPR006571">
    <property type="entry name" value="TLDc_dom"/>
</dbReference>
<dbReference type="PANTHER" id="PTHR10794:SF63">
    <property type="entry name" value="ALPHA_BETA HYDROLASE 1, ISOFORM A"/>
    <property type="match status" value="1"/>
</dbReference>
<dbReference type="EMBL" id="OC860383">
    <property type="protein sequence ID" value="CAD7628539.1"/>
    <property type="molecule type" value="Genomic_DNA"/>
</dbReference>
<evidence type="ECO:0000256" key="2">
    <source>
        <dbReference type="SAM" id="Phobius"/>
    </source>
</evidence>
<dbReference type="PROSITE" id="PS51886">
    <property type="entry name" value="TLDC"/>
    <property type="match status" value="1"/>
</dbReference>
<dbReference type="GO" id="GO:0047372">
    <property type="term" value="F:monoacylglycerol lipase activity"/>
    <property type="evidence" value="ECO:0007669"/>
    <property type="project" value="TreeGrafter"/>
</dbReference>
<evidence type="ECO:0000313" key="5">
    <source>
        <dbReference type="Proteomes" id="UP000759131"/>
    </source>
</evidence>
<proteinExistence type="inferred from homology"/>
<dbReference type="InterPro" id="IPR000073">
    <property type="entry name" value="AB_hydrolase_1"/>
</dbReference>
<name>A0A7R9Q189_9ACAR</name>
<dbReference type="Pfam" id="PF00561">
    <property type="entry name" value="Abhydrolase_1"/>
    <property type="match status" value="1"/>
</dbReference>
<dbReference type="Proteomes" id="UP000759131">
    <property type="component" value="Unassembled WGS sequence"/>
</dbReference>
<sequence length="612" mass="68747">MFCLADNIMFDRSVMSRLSSISLLSPSSADYITEVFEMVSKWMDQLVAFYLSNPRSFVAIIFAIIFITYYLRQVVRKPAFFCSDGKFRWFLLANVDKIQEKYWPPIWAIQTHVQTALANYLRGRLPDLTYRSCKENIWTSDGGLISIDWYEPEGEKCGAEPVASSSNTFSDEAKPIALFLPGLTGDSQTEYVKSMVPVAHEAGYRSVVFNNRGRGNMKLLTPRFYCAANYEDLKLALEHIRRQNPDSKIVATGISLGGIVLGRYLIDYGDAALVDAALLISVCWDLLAGAESLEKPGLNFKLNQHLTRSLCGIISENRDIFSTLPKVNVDDVLLSKNLREFDSNFTVKMWGFKSVKDYYSQSSHKGKLCCIKRPTLCVNAADDMFAPVCGYYGNTLPVDEVEESSHVAMIVTSRGGHIGFMEAAEPHKYNVTTYHQTDLPLPELIGASDILTEELRKKLCRHLPARAEGYSWSLIYSSAKHGFSLKTLYREMNKFESPVLMVIEDTFGTVFGALISCCLRVSEHFYGTGETFLFTFGVEGRLQVFPWTGENLFFVKGDQNSISFGAGDGNFGLWLDGDLFHGRSHPCKTFGNPSLSIEEDFVVKALECWAFV</sequence>
<dbReference type="Gene3D" id="3.40.50.1820">
    <property type="entry name" value="alpha/beta hydrolase"/>
    <property type="match status" value="1"/>
</dbReference>